<evidence type="ECO:0000313" key="8">
    <source>
        <dbReference type="EMBL" id="TFF75941.1"/>
    </source>
</evidence>
<protein>
    <recommendedName>
        <fullName evidence="11">FTR1 family protein</fullName>
    </recommendedName>
</protein>
<dbReference type="Pfam" id="PF03239">
    <property type="entry name" value="FTR1"/>
    <property type="match status" value="1"/>
</dbReference>
<evidence type="ECO:0008006" key="11">
    <source>
        <dbReference type="Google" id="ProtNLM"/>
    </source>
</evidence>
<evidence type="ECO:0000256" key="2">
    <source>
        <dbReference type="ARBA" id="ARBA00008333"/>
    </source>
</evidence>
<feature type="transmembrane region" description="Helical" evidence="6">
    <location>
        <begin position="71"/>
        <end position="91"/>
    </location>
</feature>
<dbReference type="GO" id="GO:0015093">
    <property type="term" value="F:ferrous iron transmembrane transporter activity"/>
    <property type="evidence" value="ECO:0007669"/>
    <property type="project" value="TreeGrafter"/>
</dbReference>
<dbReference type="EMBL" id="QORL01000044">
    <property type="protein sequence ID" value="TFF72494.1"/>
    <property type="molecule type" value="Genomic_DNA"/>
</dbReference>
<comment type="caution">
    <text evidence="8">The sequence shown here is derived from an EMBL/GenBank/DDBJ whole genome shotgun (WGS) entry which is preliminary data.</text>
</comment>
<gene>
    <name evidence="7" type="ORF">DRM93_17405</name>
    <name evidence="8" type="ORF">DRM94_17405</name>
</gene>
<keyword evidence="9" id="KW-1185">Reference proteome</keyword>
<evidence type="ECO:0000256" key="1">
    <source>
        <dbReference type="ARBA" id="ARBA00004141"/>
    </source>
</evidence>
<keyword evidence="3 6" id="KW-0812">Transmembrane</keyword>
<name>A0A5F0K7Q4_9GAMM</name>
<feature type="transmembrane region" description="Helical" evidence="6">
    <location>
        <begin position="112"/>
        <end position="141"/>
    </location>
</feature>
<evidence type="ECO:0000256" key="3">
    <source>
        <dbReference type="ARBA" id="ARBA00022692"/>
    </source>
</evidence>
<proteinExistence type="inferred from homology"/>
<dbReference type="InterPro" id="IPR004923">
    <property type="entry name" value="FTR1/Fip1/EfeU"/>
</dbReference>
<feature type="transmembrane region" description="Helical" evidence="6">
    <location>
        <begin position="12"/>
        <end position="30"/>
    </location>
</feature>
<dbReference type="RefSeq" id="WP_134696794.1">
    <property type="nucleotide sequence ID" value="NZ_QORJ01000041.1"/>
</dbReference>
<reference evidence="8 10" key="1">
    <citation type="submission" date="2018-06" db="EMBL/GenBank/DDBJ databases">
        <title>Occurrence of a novel blaKPC-2- and qnrS2- harbouring IncP6 plasmid from Aeromonas taiwanensis isolates recovered from the river sediments.</title>
        <authorList>
            <person name="Zheng B."/>
            <person name="Yu X."/>
            <person name="Xiao Y."/>
        </authorList>
    </citation>
    <scope>NUCLEOTIDE SEQUENCE [LARGE SCALE GENOMIC DNA]</scope>
    <source>
        <strain evidence="7 9">1713</strain>
        <strain evidence="8 10">198</strain>
    </source>
</reference>
<organism evidence="8 10">
    <name type="scientific">Aeromonas taiwanensis</name>
    <dbReference type="NCBI Taxonomy" id="633417"/>
    <lineage>
        <taxon>Bacteria</taxon>
        <taxon>Pseudomonadati</taxon>
        <taxon>Pseudomonadota</taxon>
        <taxon>Gammaproteobacteria</taxon>
        <taxon>Aeromonadales</taxon>
        <taxon>Aeromonadaceae</taxon>
        <taxon>Aeromonas</taxon>
    </lineage>
</organism>
<dbReference type="PANTHER" id="PTHR31632:SF2">
    <property type="entry name" value="PLASMA MEMBRANE IRON PERMEASE"/>
    <property type="match status" value="1"/>
</dbReference>
<feature type="transmembrane region" description="Helical" evidence="6">
    <location>
        <begin position="246"/>
        <end position="264"/>
    </location>
</feature>
<feature type="transmembrane region" description="Helical" evidence="6">
    <location>
        <begin position="153"/>
        <end position="171"/>
    </location>
</feature>
<evidence type="ECO:0000313" key="10">
    <source>
        <dbReference type="Proteomes" id="UP000297914"/>
    </source>
</evidence>
<dbReference type="OrthoDB" id="8215804at2"/>
<dbReference type="PANTHER" id="PTHR31632">
    <property type="entry name" value="IRON TRANSPORTER FTH1"/>
    <property type="match status" value="1"/>
</dbReference>
<accession>A0A5F0K7Q4</accession>
<evidence type="ECO:0000256" key="5">
    <source>
        <dbReference type="ARBA" id="ARBA00023136"/>
    </source>
</evidence>
<dbReference type="EMBL" id="QORK01000044">
    <property type="protein sequence ID" value="TFF75941.1"/>
    <property type="molecule type" value="Genomic_DNA"/>
</dbReference>
<dbReference type="AlphaFoldDB" id="A0A5F0K7Q4"/>
<comment type="similarity">
    <text evidence="2">Belongs to the oxidase-dependent Fe transporter (OFeT) (TC 9.A.10.1) family.</text>
</comment>
<keyword evidence="4 6" id="KW-1133">Transmembrane helix</keyword>
<comment type="subcellular location">
    <subcellularLocation>
        <location evidence="1">Membrane</location>
        <topology evidence="1">Multi-pass membrane protein</topology>
    </subcellularLocation>
</comment>
<dbReference type="Proteomes" id="UP000297720">
    <property type="component" value="Unassembled WGS sequence"/>
</dbReference>
<evidence type="ECO:0000313" key="7">
    <source>
        <dbReference type="EMBL" id="TFF72494.1"/>
    </source>
</evidence>
<dbReference type="Proteomes" id="UP000297914">
    <property type="component" value="Unassembled WGS sequence"/>
</dbReference>
<evidence type="ECO:0000256" key="6">
    <source>
        <dbReference type="SAM" id="Phobius"/>
    </source>
</evidence>
<feature type="transmembrane region" description="Helical" evidence="6">
    <location>
        <begin position="183"/>
        <end position="205"/>
    </location>
</feature>
<keyword evidence="5 6" id="KW-0472">Membrane</keyword>
<sequence>MFASFLITLREGLEAFLLVGICLSYLAKLGASRHNKFIYLGVVLGLIASLAVAFLFQVVVSQFESERYNHLLMAGILIFATLVLSYMAVWMQKQAKSQVGAMTARIDAAIDTGNLFGLALLAFLAVMREGFETVLFFSALVYSGQGVDLHEGLMGALGGLLLSMVLVWGLLRSTRKVALAPFFRWTGLLIIIIAAGLLSSAVNMLQAAGVITLWTEPVFNISHILDDQGVFGTFLRALFGYNASPAGLQLTTWLIYLVVFVTLWHRNYSPKPAPVAQA</sequence>
<feature type="transmembrane region" description="Helical" evidence="6">
    <location>
        <begin position="37"/>
        <end position="59"/>
    </location>
</feature>
<evidence type="ECO:0000313" key="9">
    <source>
        <dbReference type="Proteomes" id="UP000297720"/>
    </source>
</evidence>
<dbReference type="GO" id="GO:0033573">
    <property type="term" value="C:high-affinity iron permease complex"/>
    <property type="evidence" value="ECO:0007669"/>
    <property type="project" value="InterPro"/>
</dbReference>
<evidence type="ECO:0000256" key="4">
    <source>
        <dbReference type="ARBA" id="ARBA00022989"/>
    </source>
</evidence>